<evidence type="ECO:0000313" key="3">
    <source>
        <dbReference type="Proteomes" id="UP000815677"/>
    </source>
</evidence>
<feature type="transmembrane region" description="Helical" evidence="1">
    <location>
        <begin position="33"/>
        <end position="55"/>
    </location>
</feature>
<evidence type="ECO:0000256" key="1">
    <source>
        <dbReference type="SAM" id="Phobius"/>
    </source>
</evidence>
<sequence>MILAKMQSPSPRSDYRSSSFWIGVRKAVKDRPYFLATIGMLLSVTPLLYPLFFLQLEATMHGISDTVAFYILVIMNAASLVGNLAAAFIVGYIEAAVLVAFAAGACTLVTLSMLFLRTTASAVVIAIFFGVFVGIYGSLGPSLINSLTDDPSELGLRMGLSYTLVGFGGLIGPPICGALLTSHFVWWRPTVFSGVLGVAGFGCFLSATIILRQKRNTGGGVAEAGTVA</sequence>
<keyword evidence="1" id="KW-0812">Transmembrane</keyword>
<proteinExistence type="predicted"/>
<feature type="transmembrane region" description="Helical" evidence="1">
    <location>
        <begin position="122"/>
        <end position="139"/>
    </location>
</feature>
<feature type="transmembrane region" description="Helical" evidence="1">
    <location>
        <begin position="97"/>
        <end position="116"/>
    </location>
</feature>
<keyword evidence="1" id="KW-1133">Transmembrane helix</keyword>
<organism evidence="2 3">
    <name type="scientific">Mycena chlorophos</name>
    <name type="common">Agaric fungus</name>
    <name type="synonym">Agaricus chlorophos</name>
    <dbReference type="NCBI Taxonomy" id="658473"/>
    <lineage>
        <taxon>Eukaryota</taxon>
        <taxon>Fungi</taxon>
        <taxon>Dikarya</taxon>
        <taxon>Basidiomycota</taxon>
        <taxon>Agaricomycotina</taxon>
        <taxon>Agaricomycetes</taxon>
        <taxon>Agaricomycetidae</taxon>
        <taxon>Agaricales</taxon>
        <taxon>Marasmiineae</taxon>
        <taxon>Mycenaceae</taxon>
        <taxon>Mycena</taxon>
    </lineage>
</organism>
<evidence type="ECO:0008006" key="4">
    <source>
        <dbReference type="Google" id="ProtNLM"/>
    </source>
</evidence>
<name>A0ABQ0L2D2_MYCCL</name>
<feature type="transmembrane region" description="Helical" evidence="1">
    <location>
        <begin position="191"/>
        <end position="211"/>
    </location>
</feature>
<gene>
    <name evidence="2" type="ORF">MCHLO_02915</name>
</gene>
<evidence type="ECO:0000313" key="2">
    <source>
        <dbReference type="EMBL" id="GAT45329.1"/>
    </source>
</evidence>
<reference evidence="2" key="1">
    <citation type="submission" date="2014-09" db="EMBL/GenBank/DDBJ databases">
        <title>Genome sequence of the luminous mushroom Mycena chlorophos for searching fungal bioluminescence genes.</title>
        <authorList>
            <person name="Tanaka Y."/>
            <person name="Kasuga D."/>
            <person name="Oba Y."/>
            <person name="Hase S."/>
            <person name="Sato K."/>
            <person name="Oba Y."/>
            <person name="Sakakibara Y."/>
        </authorList>
    </citation>
    <scope>NUCLEOTIDE SEQUENCE</scope>
</reference>
<protein>
    <recommendedName>
        <fullName evidence="4">Major facilitator superfamily (MFS) profile domain-containing protein</fullName>
    </recommendedName>
</protein>
<feature type="transmembrane region" description="Helical" evidence="1">
    <location>
        <begin position="160"/>
        <end position="185"/>
    </location>
</feature>
<dbReference type="InterPro" id="IPR050327">
    <property type="entry name" value="Proton-linked_MCT"/>
</dbReference>
<dbReference type="EMBL" id="DF841095">
    <property type="protein sequence ID" value="GAT45329.1"/>
    <property type="molecule type" value="Genomic_DNA"/>
</dbReference>
<dbReference type="PANTHER" id="PTHR11360:SF284">
    <property type="entry name" value="EG:103B4.3 PROTEIN-RELATED"/>
    <property type="match status" value="1"/>
</dbReference>
<keyword evidence="3" id="KW-1185">Reference proteome</keyword>
<dbReference type="PANTHER" id="PTHR11360">
    <property type="entry name" value="MONOCARBOXYLATE TRANSPORTER"/>
    <property type="match status" value="1"/>
</dbReference>
<feature type="transmembrane region" description="Helical" evidence="1">
    <location>
        <begin position="67"/>
        <end position="90"/>
    </location>
</feature>
<dbReference type="SUPFAM" id="SSF103473">
    <property type="entry name" value="MFS general substrate transporter"/>
    <property type="match status" value="1"/>
</dbReference>
<dbReference type="Proteomes" id="UP000815677">
    <property type="component" value="Unassembled WGS sequence"/>
</dbReference>
<dbReference type="InterPro" id="IPR036259">
    <property type="entry name" value="MFS_trans_sf"/>
</dbReference>
<accession>A0ABQ0L2D2</accession>
<keyword evidence="1" id="KW-0472">Membrane</keyword>
<dbReference type="Gene3D" id="1.20.1250.20">
    <property type="entry name" value="MFS general substrate transporter like domains"/>
    <property type="match status" value="1"/>
</dbReference>